<dbReference type="PRINTS" id="PR01438">
    <property type="entry name" value="UNVRSLSTRESS"/>
</dbReference>
<dbReference type="EMBL" id="JBHRZS010000007">
    <property type="protein sequence ID" value="MFC3881469.1"/>
    <property type="molecule type" value="Genomic_DNA"/>
</dbReference>
<feature type="domain" description="UspA" evidence="2">
    <location>
        <begin position="6"/>
        <end position="145"/>
    </location>
</feature>
<gene>
    <name evidence="3" type="ORF">ACFOSV_14845</name>
</gene>
<dbReference type="PANTHER" id="PTHR46268">
    <property type="entry name" value="STRESS RESPONSE PROTEIN NHAX"/>
    <property type="match status" value="1"/>
</dbReference>
<evidence type="ECO:0000256" key="1">
    <source>
        <dbReference type="ARBA" id="ARBA00008791"/>
    </source>
</evidence>
<dbReference type="Proteomes" id="UP001595805">
    <property type="component" value="Unassembled WGS sequence"/>
</dbReference>
<proteinExistence type="inferred from homology"/>
<dbReference type="CDD" id="cd00293">
    <property type="entry name" value="USP-like"/>
    <property type="match status" value="1"/>
</dbReference>
<evidence type="ECO:0000313" key="3">
    <source>
        <dbReference type="EMBL" id="MFC3881469.1"/>
    </source>
</evidence>
<dbReference type="Pfam" id="PF00582">
    <property type="entry name" value="Usp"/>
    <property type="match status" value="1"/>
</dbReference>
<evidence type="ECO:0000259" key="2">
    <source>
        <dbReference type="Pfam" id="PF00582"/>
    </source>
</evidence>
<organism evidence="3 4">
    <name type="scientific">Algoriphagus namhaensis</name>
    <dbReference type="NCBI Taxonomy" id="915353"/>
    <lineage>
        <taxon>Bacteria</taxon>
        <taxon>Pseudomonadati</taxon>
        <taxon>Bacteroidota</taxon>
        <taxon>Cytophagia</taxon>
        <taxon>Cytophagales</taxon>
        <taxon>Cyclobacteriaceae</taxon>
        <taxon>Algoriphagus</taxon>
    </lineage>
</organism>
<sequence length="280" mass="31800">MESNFRILCPIDFSECSLNALEFATRLGELYKARLILYHVLNKSDYLKLSPDDPEGVHQKIFVTEKLQNLLEAVNEEALKNGLASAEIQMDEGQIVDTIEAFTKREKVDLIVMGTEGVNGKLSKTMGSRTSRLVGDSKVDVLVIPRTAYFKKFKLLAYAQDYLEEDKLAIQKVVEIASFSQSRVEVVHFEKAINLRTESLHLTMQEELRAFCKSDLVEFRLQAAGSDLKSGIEDYLEENKIDMLFTLSDEQGILDRLLDRSLSKKLANSIHTPLWVIKSF</sequence>
<protein>
    <submittedName>
        <fullName evidence="3">Universal stress protein</fullName>
    </submittedName>
</protein>
<reference evidence="4" key="1">
    <citation type="journal article" date="2019" name="Int. J. Syst. Evol. Microbiol.">
        <title>The Global Catalogue of Microorganisms (GCM) 10K type strain sequencing project: providing services to taxonomists for standard genome sequencing and annotation.</title>
        <authorList>
            <consortium name="The Broad Institute Genomics Platform"/>
            <consortium name="The Broad Institute Genome Sequencing Center for Infectious Disease"/>
            <person name="Wu L."/>
            <person name="Ma J."/>
        </authorList>
    </citation>
    <scope>NUCLEOTIDE SEQUENCE [LARGE SCALE GENOMIC DNA]</scope>
    <source>
        <strain evidence="4">CCUG 60523</strain>
    </source>
</reference>
<keyword evidence="4" id="KW-1185">Reference proteome</keyword>
<evidence type="ECO:0000313" key="4">
    <source>
        <dbReference type="Proteomes" id="UP001595805"/>
    </source>
</evidence>
<dbReference type="Gene3D" id="3.40.50.12370">
    <property type="match status" value="1"/>
</dbReference>
<comment type="similarity">
    <text evidence="1">Belongs to the universal stress protein A family.</text>
</comment>
<dbReference type="InterPro" id="IPR006016">
    <property type="entry name" value="UspA"/>
</dbReference>
<accession>A0ABV8AW20</accession>
<comment type="caution">
    <text evidence="3">The sequence shown here is derived from an EMBL/GenBank/DDBJ whole genome shotgun (WGS) entry which is preliminary data.</text>
</comment>
<dbReference type="RefSeq" id="WP_377906813.1">
    <property type="nucleotide sequence ID" value="NZ_JBHRZS010000007.1"/>
</dbReference>
<dbReference type="PANTHER" id="PTHR46268:SF6">
    <property type="entry name" value="UNIVERSAL STRESS PROTEIN UP12"/>
    <property type="match status" value="1"/>
</dbReference>
<name>A0ABV8AW20_9BACT</name>
<dbReference type="InterPro" id="IPR006015">
    <property type="entry name" value="Universal_stress_UspA"/>
</dbReference>
<dbReference type="SUPFAM" id="SSF52402">
    <property type="entry name" value="Adenine nucleotide alpha hydrolases-like"/>
    <property type="match status" value="2"/>
</dbReference>